<dbReference type="SUPFAM" id="SSF47473">
    <property type="entry name" value="EF-hand"/>
    <property type="match status" value="1"/>
</dbReference>
<reference evidence="1 2" key="1">
    <citation type="submission" date="2016-10" db="EMBL/GenBank/DDBJ databases">
        <authorList>
            <person name="de Groot N.N."/>
        </authorList>
    </citation>
    <scope>NUCLEOTIDE SEQUENCE [LARGE SCALE GENOMIC DNA]</scope>
    <source>
        <strain evidence="1 2">DSM 2179</strain>
    </source>
</reference>
<keyword evidence="2" id="KW-1185">Reference proteome</keyword>
<evidence type="ECO:0008006" key="3">
    <source>
        <dbReference type="Google" id="ProtNLM"/>
    </source>
</evidence>
<proteinExistence type="predicted"/>
<evidence type="ECO:0000313" key="1">
    <source>
        <dbReference type="EMBL" id="SEJ84226.1"/>
    </source>
</evidence>
<protein>
    <recommendedName>
        <fullName evidence="3">EF-hand domain-containing protein</fullName>
    </recommendedName>
</protein>
<sequence>MTFALETIKLQQLAAIQELQKCNQFTEKFGLTLTEEQIQRLVNERFETLQENGRIEFGEGVLKKLVYAFCSSPYLYQFDYEDTIAALQETFYYFKNESDDRLSDDELITFMKQTFDGKAQGSLEYLAETSLEELCRNARYGYKLDEGESL</sequence>
<dbReference type="STRING" id="84035.SAMN05660742_11940"/>
<dbReference type="InterPro" id="IPR046286">
    <property type="entry name" value="DUF6323"/>
</dbReference>
<dbReference type="AlphaFoldDB" id="A0A1H7C460"/>
<dbReference type="EMBL" id="FNZK01000019">
    <property type="protein sequence ID" value="SEJ84226.1"/>
    <property type="molecule type" value="Genomic_DNA"/>
</dbReference>
<dbReference type="Pfam" id="PF19848">
    <property type="entry name" value="DUF6323"/>
    <property type="match status" value="1"/>
</dbReference>
<accession>A0A1H7C460</accession>
<evidence type="ECO:0000313" key="2">
    <source>
        <dbReference type="Proteomes" id="UP000199662"/>
    </source>
</evidence>
<dbReference type="InterPro" id="IPR011992">
    <property type="entry name" value="EF-hand-dom_pair"/>
</dbReference>
<name>A0A1H7C460_9FIRM</name>
<organism evidence="1 2">
    <name type="scientific">Propionispira arboris</name>
    <dbReference type="NCBI Taxonomy" id="84035"/>
    <lineage>
        <taxon>Bacteria</taxon>
        <taxon>Bacillati</taxon>
        <taxon>Bacillota</taxon>
        <taxon>Negativicutes</taxon>
        <taxon>Selenomonadales</taxon>
        <taxon>Selenomonadaceae</taxon>
        <taxon>Propionispira</taxon>
    </lineage>
</organism>
<gene>
    <name evidence="1" type="ORF">SAMN05660742_11940</name>
</gene>
<dbReference type="RefSeq" id="WP_091834165.1">
    <property type="nucleotide sequence ID" value="NZ_FNZK01000019.1"/>
</dbReference>
<dbReference type="Proteomes" id="UP000199662">
    <property type="component" value="Unassembled WGS sequence"/>
</dbReference>